<sequence length="1014" mass="114034">MRKSRPHTKRKLLLLAFRGWPYFVLVAIVIAMYYITHARIQRLISDFSSSSSRQDQELHDVPAPTEQVSSAPPLFKGIDIDGARLPNGSIMEESLESCRRACALYWHINLDNHTTHATHAHSKCNGWSYCGNPKKCSSNFKSCILKNIPDVTRMSLSKAGPEVGWTSGVVVPETKDVEQLLKARGFDVFSSDTMVIGLHNSTSTIHVISPKVDPTFNFALPGDSLVQTLNDAEGFHHIGDVTFRVKVGNKLTFDTYSTVSKTDRDVKSRKPPKPVRKLPNSGRHTHNVDLSPQLPPECPLRVQRWIDIPYGADNSRASSVIPNLLPLPGEVHVWFNVSSLQLVESLQLGSIGVSLPMDQYFPNRRLEQVAVQCSFVEGYPGGHFGYVQVTRASGQGPVLLILPMPGTAFEAWRPLKGEDRSELGFAFEGHFEIMFHSQAWASNEWMNTEQWVTPTSKHLDPGQYLLYGFRMLLAPSPKQVEATLLAAGLPVVTAVPGFILHTDMTESRLFVQYPSHILSNPSVITQPSSPTSPLALQLISHDHSMRGPASGLFFAASHRSSSLATYRISSPAAGCSDVEDVSRWSSCNMSQEVAASGSSECPCYVGRVRLLLSFKSKIQLPHSPINYTSAMMDDPILTHVSNWLLLPPSRTLVQSYGTLSSDPEHGWLSAESADPWGRGPAFMGYDNQLRKMVTAEQRVFMSGLSDEAGAAQPLAMAVKQLGLPVPSEIAKLEDYVHDTLLQREDMPSGRSNMSRMSLLKGLSFIQDNVNFSVRASMFFFKMKPEFLKAQPEFMKACNASHWWLTCWDEGRSMETWRAYNYPHVAAVYWSLYKLARRDQLSLSHASRLVKRATWQWYLQNAVKTSLAMWQHGKGYGKWGLMVGSVFCHILEAVEEEGWVKEAKALKDVTKERLEFWQSLTFPFGSEMPWDNTGHEEIYSWLTKYRDEAGADATVQAVLAYDGLFPHWGICGSARRWWDFFINVSSVKVRLSCLVYWIIAFFEDKRQQRWFCQHY</sequence>
<name>A0A250XRL0_9CHLO</name>
<evidence type="ECO:0000256" key="1">
    <source>
        <dbReference type="SAM" id="MobiDB-lite"/>
    </source>
</evidence>
<dbReference type="Proteomes" id="UP000232323">
    <property type="component" value="Unassembled WGS sequence"/>
</dbReference>
<dbReference type="STRING" id="1157962.A0A250XRL0"/>
<comment type="caution">
    <text evidence="3">The sequence shown here is derived from an EMBL/GenBank/DDBJ whole genome shotgun (WGS) entry which is preliminary data.</text>
</comment>
<feature type="transmembrane region" description="Helical" evidence="2">
    <location>
        <begin position="12"/>
        <end position="35"/>
    </location>
</feature>
<proteinExistence type="predicted"/>
<dbReference type="OrthoDB" id="2730619at2759"/>
<dbReference type="InterPro" id="IPR043750">
    <property type="entry name" value="DUF5695"/>
</dbReference>
<accession>A0A250XRL0</accession>
<keyword evidence="2" id="KW-0472">Membrane</keyword>
<dbReference type="Pfam" id="PF18951">
    <property type="entry name" value="DUF5695"/>
    <property type="match status" value="2"/>
</dbReference>
<keyword evidence="4" id="KW-1185">Reference proteome</keyword>
<dbReference type="PANTHER" id="PTHR46873">
    <property type="entry name" value="EXPRESSED PROTEIN"/>
    <property type="match status" value="1"/>
</dbReference>
<evidence type="ECO:0000313" key="3">
    <source>
        <dbReference type="EMBL" id="GAX85694.1"/>
    </source>
</evidence>
<evidence type="ECO:0000313" key="4">
    <source>
        <dbReference type="Proteomes" id="UP000232323"/>
    </source>
</evidence>
<keyword evidence="2" id="KW-0812">Transmembrane</keyword>
<evidence type="ECO:0000256" key="2">
    <source>
        <dbReference type="SAM" id="Phobius"/>
    </source>
</evidence>
<feature type="region of interest" description="Disordered" evidence="1">
    <location>
        <begin position="262"/>
        <end position="293"/>
    </location>
</feature>
<dbReference type="EMBL" id="BEGY01000185">
    <property type="protein sequence ID" value="GAX85694.1"/>
    <property type="molecule type" value="Genomic_DNA"/>
</dbReference>
<dbReference type="AlphaFoldDB" id="A0A250XRL0"/>
<reference evidence="3 4" key="1">
    <citation type="submission" date="2017-08" db="EMBL/GenBank/DDBJ databases">
        <title>Acidophilic green algal genome provides insights into adaptation to an acidic environment.</title>
        <authorList>
            <person name="Hirooka S."/>
            <person name="Hirose Y."/>
            <person name="Kanesaki Y."/>
            <person name="Higuchi S."/>
            <person name="Fujiwara T."/>
            <person name="Onuma R."/>
            <person name="Era A."/>
            <person name="Ohbayashi R."/>
            <person name="Uzuka A."/>
            <person name="Nozaki H."/>
            <person name="Yoshikawa H."/>
            <person name="Miyagishima S.Y."/>
        </authorList>
    </citation>
    <scope>NUCLEOTIDE SEQUENCE [LARGE SCALE GENOMIC DNA]</scope>
    <source>
        <strain evidence="3 4">NIES-2499</strain>
    </source>
</reference>
<gene>
    <name evidence="3" type="ORF">CEUSTIGMA_g13110.t1</name>
</gene>
<dbReference type="PANTHER" id="PTHR46873:SF1">
    <property type="entry name" value="EXPRESSED PROTEIN"/>
    <property type="match status" value="1"/>
</dbReference>
<organism evidence="3 4">
    <name type="scientific">Chlamydomonas eustigma</name>
    <dbReference type="NCBI Taxonomy" id="1157962"/>
    <lineage>
        <taxon>Eukaryota</taxon>
        <taxon>Viridiplantae</taxon>
        <taxon>Chlorophyta</taxon>
        <taxon>core chlorophytes</taxon>
        <taxon>Chlorophyceae</taxon>
        <taxon>CS clade</taxon>
        <taxon>Chlamydomonadales</taxon>
        <taxon>Chlamydomonadaceae</taxon>
        <taxon>Chlamydomonas</taxon>
    </lineage>
</organism>
<protein>
    <submittedName>
        <fullName evidence="3">Uncharacterized protein</fullName>
    </submittedName>
</protein>
<keyword evidence="2" id="KW-1133">Transmembrane helix</keyword>